<evidence type="ECO:0000313" key="3">
    <source>
        <dbReference type="EMBL" id="MFL0252393.1"/>
    </source>
</evidence>
<dbReference type="RefSeq" id="WP_406789049.1">
    <property type="nucleotide sequence ID" value="NZ_JBJIAA010000017.1"/>
</dbReference>
<dbReference type="Proteomes" id="UP001623592">
    <property type="component" value="Unassembled WGS sequence"/>
</dbReference>
<name>A0ABW8TIK5_9CLOT</name>
<dbReference type="InterPro" id="IPR028976">
    <property type="entry name" value="CheC-like_sf"/>
</dbReference>
<proteinExistence type="predicted"/>
<evidence type="ECO:0000256" key="1">
    <source>
        <dbReference type="ARBA" id="ARBA00022500"/>
    </source>
</evidence>
<organism evidence="3 4">
    <name type="scientific">Clostridium neuense</name>
    <dbReference type="NCBI Taxonomy" id="1728934"/>
    <lineage>
        <taxon>Bacteria</taxon>
        <taxon>Bacillati</taxon>
        <taxon>Bacillota</taxon>
        <taxon>Clostridia</taxon>
        <taxon>Eubacteriales</taxon>
        <taxon>Clostridiaceae</taxon>
        <taxon>Clostridium</taxon>
    </lineage>
</organism>
<accession>A0ABW8TIK5</accession>
<dbReference type="InterPro" id="IPR028051">
    <property type="entry name" value="CheX-like_dom"/>
</dbReference>
<dbReference type="Pfam" id="PF13690">
    <property type="entry name" value="CheX"/>
    <property type="match status" value="1"/>
</dbReference>
<dbReference type="SUPFAM" id="SSF103039">
    <property type="entry name" value="CheC-like"/>
    <property type="match status" value="1"/>
</dbReference>
<reference evidence="3 4" key="1">
    <citation type="submission" date="2024-11" db="EMBL/GenBank/DDBJ databases">
        <authorList>
            <person name="Heng Y.C."/>
            <person name="Lim A.C.H."/>
            <person name="Lee J.K.Y."/>
            <person name="Kittelmann S."/>
        </authorList>
    </citation>
    <scope>NUCLEOTIDE SEQUENCE [LARGE SCALE GENOMIC DNA]</scope>
    <source>
        <strain evidence="3 4">WILCCON 0114</strain>
    </source>
</reference>
<keyword evidence="1" id="KW-0145">Chemotaxis</keyword>
<protein>
    <submittedName>
        <fullName evidence="3">Chemotaxis protein CheX</fullName>
    </submittedName>
</protein>
<dbReference type="EMBL" id="JBJIAA010000017">
    <property type="protein sequence ID" value="MFL0252393.1"/>
    <property type="molecule type" value="Genomic_DNA"/>
</dbReference>
<evidence type="ECO:0000259" key="2">
    <source>
        <dbReference type="Pfam" id="PF13690"/>
    </source>
</evidence>
<gene>
    <name evidence="3" type="ORF">ACJDT4_18445</name>
</gene>
<feature type="domain" description="Chemotaxis phosphatase CheX-like" evidence="2">
    <location>
        <begin position="44"/>
        <end position="135"/>
    </location>
</feature>
<dbReference type="CDD" id="cd17906">
    <property type="entry name" value="CheX"/>
    <property type="match status" value="1"/>
</dbReference>
<comment type="caution">
    <text evidence="3">The sequence shown here is derived from an EMBL/GenBank/DDBJ whole genome shotgun (WGS) entry which is preliminary data.</text>
</comment>
<evidence type="ECO:0000313" key="4">
    <source>
        <dbReference type="Proteomes" id="UP001623592"/>
    </source>
</evidence>
<keyword evidence="4" id="KW-1185">Reference proteome</keyword>
<dbReference type="PANTHER" id="PTHR39452:SF1">
    <property type="entry name" value="CHEY-P PHOSPHATASE CHEX"/>
    <property type="match status" value="1"/>
</dbReference>
<dbReference type="PANTHER" id="PTHR39452">
    <property type="entry name" value="CHEY-P PHOSPHATASE CHEX"/>
    <property type="match status" value="1"/>
</dbReference>
<sequence>MDVKYVNPFISAFINVMPQLGINDLKKGNLSIKEKYVKSPGVLINVGIVGDFKGNIIYGTSIECAKKIASAMMMGMEIKEFDAMAQSAISELSNMLTANASTTFSKNSIMIDISTPTMIYGDSTATTNADKVICIEMRVCNLPFEINVAIDNIA</sequence>
<dbReference type="InterPro" id="IPR038756">
    <property type="entry name" value="CheX-like"/>
</dbReference>
<dbReference type="Gene3D" id="3.40.1550.10">
    <property type="entry name" value="CheC-like"/>
    <property type="match status" value="1"/>
</dbReference>